<dbReference type="Proteomes" id="UP000814128">
    <property type="component" value="Unassembled WGS sequence"/>
</dbReference>
<evidence type="ECO:0000313" key="1">
    <source>
        <dbReference type="EMBL" id="KAI0030542.1"/>
    </source>
</evidence>
<proteinExistence type="predicted"/>
<accession>A0ACB8QFX9</accession>
<sequence length="443" mass="50239">MAQTSPILTALSPTATVARKPRTIVLCFDGTSNEYGTHNTNVVKFFSLLKKDRTDEQICYYQAGVGTYFQPGVVSPLFRRVATILDQAVAWYLSAHVMDGYRFLMQNYNVGDKVCMFGFSRGAYTARALAGMLHKIGLLLKDNEAQLPFAYRLFTREDPASVPIAAGFKRTFCRAVPIEFLGVWDTVASVGLFSGKTLPFVTTNTTIKTFRHAMALDERRAKFRANYYHRPVEGPFPRSRVGTFVHSAKEGLSLLNRTRRSMRVRAKILKDMSVVDLSEDSVYRTDAKEVWFVGGHGDVGGGVASDTDDFPLSNISLRWMVREAIRAQCSIQFDSAALSRLHIPLSGPDIERDVREIEQPVYDALTEAKTWWLLEYIPTKYTYQKTTSNKWVSEWWCAFHLGEGRGIPDGPLLHESVKRRMDNEKMKYTPRARWKVGTETYVD</sequence>
<gene>
    <name evidence="1" type="ORF">K488DRAFT_53987</name>
</gene>
<dbReference type="EMBL" id="MU273616">
    <property type="protein sequence ID" value="KAI0030542.1"/>
    <property type="molecule type" value="Genomic_DNA"/>
</dbReference>
<organism evidence="1 2">
    <name type="scientific">Vararia minispora EC-137</name>
    <dbReference type="NCBI Taxonomy" id="1314806"/>
    <lineage>
        <taxon>Eukaryota</taxon>
        <taxon>Fungi</taxon>
        <taxon>Dikarya</taxon>
        <taxon>Basidiomycota</taxon>
        <taxon>Agaricomycotina</taxon>
        <taxon>Agaricomycetes</taxon>
        <taxon>Russulales</taxon>
        <taxon>Lachnocladiaceae</taxon>
        <taxon>Vararia</taxon>
    </lineage>
</organism>
<reference evidence="1" key="2">
    <citation type="journal article" date="2022" name="New Phytol.">
        <title>Evolutionary transition to the ectomycorrhizal habit in the genomes of a hyperdiverse lineage of mushroom-forming fungi.</title>
        <authorList>
            <person name="Looney B."/>
            <person name="Miyauchi S."/>
            <person name="Morin E."/>
            <person name="Drula E."/>
            <person name="Courty P.E."/>
            <person name="Kohler A."/>
            <person name="Kuo A."/>
            <person name="LaButti K."/>
            <person name="Pangilinan J."/>
            <person name="Lipzen A."/>
            <person name="Riley R."/>
            <person name="Andreopoulos W."/>
            <person name="He G."/>
            <person name="Johnson J."/>
            <person name="Nolan M."/>
            <person name="Tritt A."/>
            <person name="Barry K.W."/>
            <person name="Grigoriev I.V."/>
            <person name="Nagy L.G."/>
            <person name="Hibbett D."/>
            <person name="Henrissat B."/>
            <person name="Matheny P.B."/>
            <person name="Labbe J."/>
            <person name="Martin F.M."/>
        </authorList>
    </citation>
    <scope>NUCLEOTIDE SEQUENCE</scope>
    <source>
        <strain evidence="1">EC-137</strain>
    </source>
</reference>
<comment type="caution">
    <text evidence="1">The sequence shown here is derived from an EMBL/GenBank/DDBJ whole genome shotgun (WGS) entry which is preliminary data.</text>
</comment>
<keyword evidence="2" id="KW-1185">Reference proteome</keyword>
<reference evidence="1" key="1">
    <citation type="submission" date="2021-02" db="EMBL/GenBank/DDBJ databases">
        <authorList>
            <consortium name="DOE Joint Genome Institute"/>
            <person name="Ahrendt S."/>
            <person name="Looney B.P."/>
            <person name="Miyauchi S."/>
            <person name="Morin E."/>
            <person name="Drula E."/>
            <person name="Courty P.E."/>
            <person name="Chicoki N."/>
            <person name="Fauchery L."/>
            <person name="Kohler A."/>
            <person name="Kuo A."/>
            <person name="Labutti K."/>
            <person name="Pangilinan J."/>
            <person name="Lipzen A."/>
            <person name="Riley R."/>
            <person name="Andreopoulos W."/>
            <person name="He G."/>
            <person name="Johnson J."/>
            <person name="Barry K.W."/>
            <person name="Grigoriev I.V."/>
            <person name="Nagy L."/>
            <person name="Hibbett D."/>
            <person name="Henrissat B."/>
            <person name="Matheny P.B."/>
            <person name="Labbe J."/>
            <person name="Martin F."/>
        </authorList>
    </citation>
    <scope>NUCLEOTIDE SEQUENCE</scope>
    <source>
        <strain evidence="1">EC-137</strain>
    </source>
</reference>
<name>A0ACB8QFX9_9AGAM</name>
<protein>
    <submittedName>
        <fullName evidence="1">Uncharacterized protein</fullName>
    </submittedName>
</protein>
<evidence type="ECO:0000313" key="2">
    <source>
        <dbReference type="Proteomes" id="UP000814128"/>
    </source>
</evidence>